<dbReference type="GO" id="GO:0005737">
    <property type="term" value="C:cytoplasm"/>
    <property type="evidence" value="ECO:0007669"/>
    <property type="project" value="UniProtKB-SubCell"/>
</dbReference>
<dbReference type="PANTHER" id="PTHR10683">
    <property type="entry name" value="TRANSALDOLASE"/>
    <property type="match status" value="1"/>
</dbReference>
<protein>
    <submittedName>
        <fullName evidence="3">Fructose-6-phosphate aldolase</fullName>
    </submittedName>
</protein>
<accession>A0A1L8WGA3</accession>
<dbReference type="EMBL" id="JXLB01000016">
    <property type="protein sequence ID" value="OJG80038.1"/>
    <property type="molecule type" value="Genomic_DNA"/>
</dbReference>
<dbReference type="InterPro" id="IPR013785">
    <property type="entry name" value="Aldolase_TIM"/>
</dbReference>
<evidence type="ECO:0000256" key="1">
    <source>
        <dbReference type="ARBA" id="ARBA00004496"/>
    </source>
</evidence>
<evidence type="ECO:0000313" key="3">
    <source>
        <dbReference type="EMBL" id="OJG80038.1"/>
    </source>
</evidence>
<dbReference type="Proteomes" id="UP000182152">
    <property type="component" value="Unassembled WGS sequence"/>
</dbReference>
<dbReference type="AlphaFoldDB" id="A0A1L8WGA3"/>
<dbReference type="SUPFAM" id="SSF51569">
    <property type="entry name" value="Aldolase"/>
    <property type="match status" value="1"/>
</dbReference>
<dbReference type="CDD" id="cd00956">
    <property type="entry name" value="Transaldolase_FSA"/>
    <property type="match status" value="1"/>
</dbReference>
<dbReference type="InterPro" id="IPR001585">
    <property type="entry name" value="TAL/FSA"/>
</dbReference>
<dbReference type="InterPro" id="IPR018225">
    <property type="entry name" value="Transaldolase_AS"/>
</dbReference>
<dbReference type="STRING" id="150033.RV14_GL000697"/>
<gene>
    <name evidence="3" type="ORF">RV14_GL000697</name>
</gene>
<dbReference type="InterPro" id="IPR033919">
    <property type="entry name" value="TSA/FSA_arc/bac"/>
</dbReference>
<name>A0A1L8WGA3_9ENTE</name>
<dbReference type="Pfam" id="PF00923">
    <property type="entry name" value="TAL_FSA"/>
    <property type="match status" value="1"/>
</dbReference>
<dbReference type="NCBIfam" id="NF009299">
    <property type="entry name" value="PRK12656.1"/>
    <property type="match status" value="1"/>
</dbReference>
<dbReference type="GO" id="GO:0016832">
    <property type="term" value="F:aldehyde-lyase activity"/>
    <property type="evidence" value="ECO:0007669"/>
    <property type="project" value="InterPro"/>
</dbReference>
<dbReference type="PROSITE" id="PS01054">
    <property type="entry name" value="TRANSALDOLASE_1"/>
    <property type="match status" value="1"/>
</dbReference>
<dbReference type="PANTHER" id="PTHR10683:SF28">
    <property type="entry name" value="TRANSALDOLASE C"/>
    <property type="match status" value="1"/>
</dbReference>
<dbReference type="Gene3D" id="3.20.20.70">
    <property type="entry name" value="Aldolase class I"/>
    <property type="match status" value="1"/>
</dbReference>
<evidence type="ECO:0000313" key="4">
    <source>
        <dbReference type="Proteomes" id="UP000182152"/>
    </source>
</evidence>
<comment type="caution">
    <text evidence="3">The sequence shown here is derived from an EMBL/GenBank/DDBJ whole genome shotgun (WGS) entry which is preliminary data.</text>
</comment>
<comment type="subcellular location">
    <subcellularLocation>
        <location evidence="1">Cytoplasm</location>
    </subcellularLocation>
</comment>
<sequence>MLDTINLEAIRYYQTILPLTGITSNPSIVKLEHEISFFSHLKKIKQVIGSTSLHVQVVGETTKEMIEDAKTIVKKLGKETFIKIPVNEAGLAAIKQLKQEMYRITATAIYTEFQGYLAIAAGADYLAPYYNRMENLNIDAQKIIENLVKEISRSGSNSQIVAASFKNIAQINKACQSGVQAVTVTPDLIAQGFAMPAIQKAVTDFRNDWYSVFKVESIKKLAAINS</sequence>
<dbReference type="GO" id="GO:0005975">
    <property type="term" value="P:carbohydrate metabolic process"/>
    <property type="evidence" value="ECO:0007669"/>
    <property type="project" value="InterPro"/>
</dbReference>
<proteinExistence type="predicted"/>
<keyword evidence="4" id="KW-1185">Reference proteome</keyword>
<keyword evidence="2" id="KW-0704">Schiff base</keyword>
<evidence type="ECO:0000256" key="2">
    <source>
        <dbReference type="ARBA" id="ARBA00023270"/>
    </source>
</evidence>
<reference evidence="3 4" key="1">
    <citation type="submission" date="2014-12" db="EMBL/GenBank/DDBJ databases">
        <title>Draft genome sequences of 29 type strains of Enterococci.</title>
        <authorList>
            <person name="Zhong Z."/>
            <person name="Sun Z."/>
            <person name="Liu W."/>
            <person name="Zhang W."/>
            <person name="Zhang H."/>
        </authorList>
    </citation>
    <scope>NUCLEOTIDE SEQUENCE [LARGE SCALE GENOMIC DNA]</scope>
    <source>
        <strain evidence="3 4">DSM 15687</strain>
    </source>
</reference>
<organism evidence="3 4">
    <name type="scientific">Enterococcus ratti</name>
    <dbReference type="NCBI Taxonomy" id="150033"/>
    <lineage>
        <taxon>Bacteria</taxon>
        <taxon>Bacillati</taxon>
        <taxon>Bacillota</taxon>
        <taxon>Bacilli</taxon>
        <taxon>Lactobacillales</taxon>
        <taxon>Enterococcaceae</taxon>
        <taxon>Enterococcus</taxon>
    </lineage>
</organism>